<keyword evidence="1" id="KW-0175">Coiled coil</keyword>
<evidence type="ECO:0000313" key="3">
    <source>
        <dbReference type="EMBL" id="QKJ68263.1"/>
    </source>
</evidence>
<feature type="coiled-coil region" evidence="1">
    <location>
        <begin position="167"/>
        <end position="292"/>
    </location>
</feature>
<name>A0A6M8SSG2_9NEIS</name>
<dbReference type="KEGG" id="dee:HQN60_15740"/>
<reference evidence="3 4" key="1">
    <citation type="submission" date="2020-05" db="EMBL/GenBank/DDBJ databases">
        <title>Complete genome sequence of Deefgea sp. D17.</title>
        <authorList>
            <person name="Bae J.-W."/>
            <person name="Han J.E."/>
        </authorList>
    </citation>
    <scope>NUCLEOTIDE SEQUENCE [LARGE SCALE GENOMIC DNA]</scope>
    <source>
        <strain evidence="3 4">D17</strain>
        <plasmid evidence="3 4">unnamed1</plasmid>
    </source>
</reference>
<keyword evidence="3" id="KW-0238">DNA-binding</keyword>
<organism evidence="3 4">
    <name type="scientific">Deefgea piscis</name>
    <dbReference type="NCBI Taxonomy" id="2739061"/>
    <lineage>
        <taxon>Bacteria</taxon>
        <taxon>Pseudomonadati</taxon>
        <taxon>Pseudomonadota</taxon>
        <taxon>Betaproteobacteria</taxon>
        <taxon>Neisseriales</taxon>
        <taxon>Chitinibacteraceae</taxon>
        <taxon>Deefgea</taxon>
    </lineage>
</organism>
<keyword evidence="3" id="KW-0614">Plasmid</keyword>
<evidence type="ECO:0000259" key="2">
    <source>
        <dbReference type="Pfam" id="PF11740"/>
    </source>
</evidence>
<geneLocation type="plasmid" evidence="3 4">
    <name>unnamed1</name>
</geneLocation>
<gene>
    <name evidence="3" type="ORF">HQN60_15740</name>
</gene>
<dbReference type="AlphaFoldDB" id="A0A6M8SSG2"/>
<protein>
    <submittedName>
        <fullName evidence="3">DNA-binding protein</fullName>
    </submittedName>
</protein>
<dbReference type="GO" id="GO:0003677">
    <property type="term" value="F:DNA binding"/>
    <property type="evidence" value="ECO:0007669"/>
    <property type="project" value="UniProtKB-KW"/>
</dbReference>
<evidence type="ECO:0000313" key="4">
    <source>
        <dbReference type="Proteomes" id="UP000504844"/>
    </source>
</evidence>
<proteinExistence type="predicted"/>
<dbReference type="Proteomes" id="UP000504844">
    <property type="component" value="Plasmid unnamed1"/>
</dbReference>
<accession>A0A6M8SSG2</accession>
<dbReference type="Pfam" id="PF11740">
    <property type="entry name" value="KfrA_N"/>
    <property type="match status" value="1"/>
</dbReference>
<evidence type="ECO:0000256" key="1">
    <source>
        <dbReference type="SAM" id="Coils"/>
    </source>
</evidence>
<feature type="domain" description="KfrA N-terminal DNA-binding" evidence="2">
    <location>
        <begin position="29"/>
        <end position="144"/>
    </location>
</feature>
<keyword evidence="4" id="KW-1185">Reference proteome</keyword>
<dbReference type="EMBL" id="CP054144">
    <property type="protein sequence ID" value="QKJ68263.1"/>
    <property type="molecule type" value="Genomic_DNA"/>
</dbReference>
<sequence>MHKKKNKNIILILLFFLWSFGMDIDQAIRERVLVAAKALYEESGRADFPTVAAVRAKAGVDMNAASVVMKEWRRLQTATAAPVEVVVPPAVLQSAQVLVANLWKDAQDLANESLLAAQSGWEAERVEAETLRSQLSEAFEGVRAEFEALQLQLVDCEKALGDAQVLIQNEQAINNELQSEKLALQSACNTEIARNQELELRVADLKAELDRAHADKSAADLERQSAISERDELKAQAVELNKRLSLSEQSAHTASALLSQAESRILAAENREVALQTELKEERAAFEKVREEAARTAELAAQRVGELEALRGFLARFTPPAEAVSG</sequence>
<dbReference type="InterPro" id="IPR021104">
    <property type="entry name" value="KfrA_DNA-bd_N"/>
</dbReference>
<dbReference type="RefSeq" id="WP_173534764.1">
    <property type="nucleotide sequence ID" value="NZ_CP054144.1"/>
</dbReference>